<dbReference type="Gene3D" id="3.90.70.10">
    <property type="entry name" value="Cysteine proteinases"/>
    <property type="match status" value="2"/>
</dbReference>
<reference evidence="3 4" key="1">
    <citation type="journal article" date="2013" name="Curr. Biol.">
        <title>The Genome of the Foraminiferan Reticulomyxa filosa.</title>
        <authorList>
            <person name="Glockner G."/>
            <person name="Hulsmann N."/>
            <person name="Schleicher M."/>
            <person name="Noegel A.A."/>
            <person name="Eichinger L."/>
            <person name="Gallinger C."/>
            <person name="Pawlowski J."/>
            <person name="Sierra R."/>
            <person name="Euteneuer U."/>
            <person name="Pillet L."/>
            <person name="Moustafa A."/>
            <person name="Platzer M."/>
            <person name="Groth M."/>
            <person name="Szafranski K."/>
            <person name="Schliwa M."/>
        </authorList>
    </citation>
    <scope>NUCLEOTIDE SEQUENCE [LARGE SCALE GENOMIC DNA]</scope>
</reference>
<dbReference type="PROSITE" id="PS50235">
    <property type="entry name" value="USP_3"/>
    <property type="match status" value="1"/>
</dbReference>
<dbReference type="PANTHER" id="PTHR21646:SF46">
    <property type="entry name" value="UBIQUITIN CARBOXYL-TERMINAL HYDROLASE"/>
    <property type="match status" value="1"/>
</dbReference>
<dbReference type="InterPro" id="IPR050185">
    <property type="entry name" value="Ub_carboxyl-term_hydrolase"/>
</dbReference>
<evidence type="ECO:0000259" key="2">
    <source>
        <dbReference type="PROSITE" id="PS50235"/>
    </source>
</evidence>
<dbReference type="OrthoDB" id="292964at2759"/>
<accession>X6LAN4</accession>
<sequence>MLADFTVSKLQDEYKLGKLSAMKIVEALEKIKKCNPPQTDEDQSSTSMAKNRKESNKEEEDGEEDKDEEDSKNNDFNNFCDIVCISEYQGLVGLKNLGNTCYMNSAVQVYVYKNKTKKNRDEVEWILCLLQVKPLMYLFLNDYQYDYNFMHKFYWNMPLTTAWSKIVYEAHTNDQKNRVCSLSALSSSLAKVSSSFGDGSQQDAFDVMSVLLSQLELALLGNQSLRMFKKTYRETKMKSMKEEEELTIGKELYEVMTEQTNKIGQIFDGMEVNTMQCEHCGHCLRVFERFRYLVCPVVSRNQVLPIICIHNDFLKFEKLILEVPSTMAIDKLKDIIAKKTEYYKERISCNRENWYIGSISEKVKTQTQMGLESYLELDVRRIPDDMEIGQLYKRRIFAIYYPEHNSRLFDMLCVEVKMDGNDKVNKRTRMKDKYTGKELMDILAEKYKESNWYVSKIFMDNKLLPEYDTIKLPITTHLVIVFSNSNKRQNEKSNASNKHNTNYNNNIGENKNYDSTLLSDCDAMAREFYFYFFLNESQICKSRANARTTVEEQLERINNIKGLLESLQKKGKENSIVMQFCDDCAVDYRIFSITISQSTFIKEQISSLKSIANKLNSSLRDRKLLQQCAECVLAQMPTFNQDEIYLHSLDECIQQVLDVEYAHRKNWNFECNCKCRSTITLQKKLLVGPQYLIIHLKRAKTDQYNFTSAITHSPSWSRTNSYSHSSSKYNHNVSFKEEFILNSQTYQLCG</sequence>
<protein>
    <recommendedName>
        <fullName evidence="2">USP domain-containing protein</fullName>
    </recommendedName>
</protein>
<feature type="non-terminal residue" evidence="3">
    <location>
        <position position="750"/>
    </location>
</feature>
<keyword evidence="4" id="KW-1185">Reference proteome</keyword>
<dbReference type="PANTHER" id="PTHR21646">
    <property type="entry name" value="UBIQUITIN CARBOXYL-TERMINAL HYDROLASE"/>
    <property type="match status" value="1"/>
</dbReference>
<dbReference type="InterPro" id="IPR001394">
    <property type="entry name" value="Peptidase_C19_UCH"/>
</dbReference>
<proteinExistence type="predicted"/>
<dbReference type="AlphaFoldDB" id="X6LAN4"/>
<dbReference type="GO" id="GO:0016579">
    <property type="term" value="P:protein deubiquitination"/>
    <property type="evidence" value="ECO:0007669"/>
    <property type="project" value="InterPro"/>
</dbReference>
<comment type="caution">
    <text evidence="3">The sequence shown here is derived from an EMBL/GenBank/DDBJ whole genome shotgun (WGS) entry which is preliminary data.</text>
</comment>
<dbReference type="InterPro" id="IPR038765">
    <property type="entry name" value="Papain-like_cys_pep_sf"/>
</dbReference>
<feature type="compositionally biased region" description="Acidic residues" evidence="1">
    <location>
        <begin position="57"/>
        <end position="70"/>
    </location>
</feature>
<dbReference type="Proteomes" id="UP000023152">
    <property type="component" value="Unassembled WGS sequence"/>
</dbReference>
<feature type="region of interest" description="Disordered" evidence="1">
    <location>
        <begin position="33"/>
        <end position="72"/>
    </location>
</feature>
<dbReference type="GO" id="GO:0004843">
    <property type="term" value="F:cysteine-type deubiquitinase activity"/>
    <property type="evidence" value="ECO:0007669"/>
    <property type="project" value="InterPro"/>
</dbReference>
<dbReference type="Pfam" id="PF00443">
    <property type="entry name" value="UCH"/>
    <property type="match status" value="1"/>
</dbReference>
<dbReference type="InterPro" id="IPR018200">
    <property type="entry name" value="USP_CS"/>
</dbReference>
<evidence type="ECO:0000313" key="4">
    <source>
        <dbReference type="Proteomes" id="UP000023152"/>
    </source>
</evidence>
<dbReference type="InterPro" id="IPR028889">
    <property type="entry name" value="USP"/>
</dbReference>
<dbReference type="SUPFAM" id="SSF54001">
    <property type="entry name" value="Cysteine proteinases"/>
    <property type="match status" value="1"/>
</dbReference>
<evidence type="ECO:0000256" key="1">
    <source>
        <dbReference type="SAM" id="MobiDB-lite"/>
    </source>
</evidence>
<gene>
    <name evidence="3" type="ORF">RFI_39737</name>
</gene>
<organism evidence="3 4">
    <name type="scientific">Reticulomyxa filosa</name>
    <dbReference type="NCBI Taxonomy" id="46433"/>
    <lineage>
        <taxon>Eukaryota</taxon>
        <taxon>Sar</taxon>
        <taxon>Rhizaria</taxon>
        <taxon>Retaria</taxon>
        <taxon>Foraminifera</taxon>
        <taxon>Monothalamids</taxon>
        <taxon>Reticulomyxidae</taxon>
        <taxon>Reticulomyxa</taxon>
    </lineage>
</organism>
<dbReference type="PROSITE" id="PS00972">
    <property type="entry name" value="USP_1"/>
    <property type="match status" value="1"/>
</dbReference>
<evidence type="ECO:0000313" key="3">
    <source>
        <dbReference type="EMBL" id="ETN97789.1"/>
    </source>
</evidence>
<dbReference type="EMBL" id="ASPP01048601">
    <property type="protein sequence ID" value="ETN97789.1"/>
    <property type="molecule type" value="Genomic_DNA"/>
</dbReference>
<name>X6LAN4_RETFI</name>
<feature type="domain" description="USP" evidence="2">
    <location>
        <begin position="92"/>
        <end position="750"/>
    </location>
</feature>